<dbReference type="InterPro" id="IPR041657">
    <property type="entry name" value="HTH_17"/>
</dbReference>
<dbReference type="GO" id="GO:0003677">
    <property type="term" value="F:DNA binding"/>
    <property type="evidence" value="ECO:0007669"/>
    <property type="project" value="InterPro"/>
</dbReference>
<dbReference type="EMBL" id="FNHF01000004">
    <property type="protein sequence ID" value="SDM69010.1"/>
    <property type="molecule type" value="Genomic_DNA"/>
</dbReference>
<dbReference type="Pfam" id="PF12728">
    <property type="entry name" value="HTH_17"/>
    <property type="match status" value="1"/>
</dbReference>
<gene>
    <name evidence="2" type="ORF">SAMN05216244_3198</name>
</gene>
<sequence length="76" mass="9056">MYLTVKETADYLSVKESVIETLILHNRIRAIHDGEQYLINKEQFVSHLEEMEKYKQMIQEYLADPLPEDIDVKDED</sequence>
<evidence type="ECO:0000313" key="3">
    <source>
        <dbReference type="Proteomes" id="UP000182347"/>
    </source>
</evidence>
<proteinExistence type="predicted"/>
<keyword evidence="3" id="KW-1185">Reference proteome</keyword>
<dbReference type="STRING" id="482461.SAMN05216244_3198"/>
<accession>A0A1G9VA93</accession>
<evidence type="ECO:0000313" key="2">
    <source>
        <dbReference type="EMBL" id="SDM69010.1"/>
    </source>
</evidence>
<dbReference type="InterPro" id="IPR010093">
    <property type="entry name" value="SinI_DNA-bd"/>
</dbReference>
<evidence type="ECO:0000259" key="1">
    <source>
        <dbReference type="Pfam" id="PF12728"/>
    </source>
</evidence>
<dbReference type="RefSeq" id="WP_074600265.1">
    <property type="nucleotide sequence ID" value="NZ_FNHF01000004.1"/>
</dbReference>
<feature type="domain" description="Helix-turn-helix" evidence="1">
    <location>
        <begin position="2"/>
        <end position="50"/>
    </location>
</feature>
<name>A0A1G9VA93_9BACI</name>
<dbReference type="NCBIfam" id="TIGR01764">
    <property type="entry name" value="excise"/>
    <property type="match status" value="1"/>
</dbReference>
<organism evidence="2 3">
    <name type="scientific">Sediminibacillus halophilus</name>
    <dbReference type="NCBI Taxonomy" id="482461"/>
    <lineage>
        <taxon>Bacteria</taxon>
        <taxon>Bacillati</taxon>
        <taxon>Bacillota</taxon>
        <taxon>Bacilli</taxon>
        <taxon>Bacillales</taxon>
        <taxon>Bacillaceae</taxon>
        <taxon>Sediminibacillus</taxon>
    </lineage>
</organism>
<dbReference type="AlphaFoldDB" id="A0A1G9VA93"/>
<dbReference type="Proteomes" id="UP000182347">
    <property type="component" value="Unassembled WGS sequence"/>
</dbReference>
<dbReference type="OrthoDB" id="2166477at2"/>
<reference evidence="3" key="1">
    <citation type="submission" date="2016-10" db="EMBL/GenBank/DDBJ databases">
        <authorList>
            <person name="Varghese N."/>
            <person name="Submissions S."/>
        </authorList>
    </citation>
    <scope>NUCLEOTIDE SEQUENCE [LARGE SCALE GENOMIC DNA]</scope>
    <source>
        <strain evidence="3">CGMCC 1.6199</strain>
    </source>
</reference>
<protein>
    <submittedName>
        <fullName evidence="2">DNA binding domain-containing protein, excisionase family</fullName>
    </submittedName>
</protein>